<evidence type="ECO:0000313" key="1">
    <source>
        <dbReference type="EMBL" id="OLF86395.1"/>
    </source>
</evidence>
<name>A0A7Z0WT14_9BACI</name>
<sequence>MTYKLSPRLKQYFKDIENERKSDGALFDEFSKKVQGWMYSEFQRAFDHFGLTFDEAKERGQIKVDENGNKVILIDDKPAFKLDAPAVELYESGARVIQSFQRLYELEASE</sequence>
<reference evidence="1 2" key="1">
    <citation type="journal article" date="2016" name="Front. Microbiol.">
        <title>High-Level Heat Resistance of Spores of Bacillus amyloliquefaciens and Bacillus licheniformis Results from the Presence of a spoVA Operon in a Tn1546 Transposon.</title>
        <authorList>
            <person name="Berendsen E.M."/>
            <person name="Koning R.A."/>
            <person name="Boekhorst J."/>
            <person name="de Jong A."/>
            <person name="Kuipers O.P."/>
            <person name="Wells-Bennik M.H."/>
        </authorList>
    </citation>
    <scope>NUCLEOTIDE SEQUENCE [LARGE SCALE GENOMIC DNA]</scope>
    <source>
        <strain evidence="1 2">B4121</strain>
    </source>
</reference>
<evidence type="ECO:0000313" key="2">
    <source>
        <dbReference type="Proteomes" id="UP000185604"/>
    </source>
</evidence>
<protein>
    <submittedName>
        <fullName evidence="1">Uncharacterized protein</fullName>
    </submittedName>
</protein>
<accession>A0A7Z0WT14</accession>
<gene>
    <name evidence="1" type="ORF">B4121_4586</name>
</gene>
<dbReference type="AlphaFoldDB" id="A0A7Z0WT14"/>
<comment type="caution">
    <text evidence="1">The sequence shown here is derived from an EMBL/GenBank/DDBJ whole genome shotgun (WGS) entry which is preliminary data.</text>
</comment>
<proteinExistence type="predicted"/>
<dbReference type="Proteomes" id="UP000185604">
    <property type="component" value="Unassembled WGS sequence"/>
</dbReference>
<dbReference type="RefSeq" id="WP_023856092.1">
    <property type="nucleotide sequence ID" value="NZ_CP126091.1"/>
</dbReference>
<organism evidence="1 2">
    <name type="scientific">Bacillus paralicheniformis</name>
    <dbReference type="NCBI Taxonomy" id="1648923"/>
    <lineage>
        <taxon>Bacteria</taxon>
        <taxon>Bacillati</taxon>
        <taxon>Bacillota</taxon>
        <taxon>Bacilli</taxon>
        <taxon>Bacillales</taxon>
        <taxon>Bacillaceae</taxon>
        <taxon>Bacillus</taxon>
    </lineage>
</organism>
<dbReference type="EMBL" id="LKPO01000029">
    <property type="protein sequence ID" value="OLF86395.1"/>
    <property type="molecule type" value="Genomic_DNA"/>
</dbReference>